<sequence length="194" mass="21992">MQNEELEPLSAVLINNNAKRLVQNPTTTYLLVGILSFVGIVHIFMLFSSALRRFTRWRKGLLDMDVQGLAPDGFSSIAMVAALLNSSNFAKHVPEDSFKLSNRLSSIRFRMGWFRRESDRTVHFTVGVMVMDDDDFEFVGSKETVGDENLGHEEMNRRDEDDPDEDSQDMDSEDALEGEERSEFEGIGMPVFTA</sequence>
<accession>A0ABQ9S415</accession>
<keyword evidence="2" id="KW-1133">Transmembrane helix</keyword>
<name>A0ABQ9S415_9PEZI</name>
<feature type="compositionally biased region" description="Basic and acidic residues" evidence="1">
    <location>
        <begin position="149"/>
        <end position="160"/>
    </location>
</feature>
<feature type="region of interest" description="Disordered" evidence="1">
    <location>
        <begin position="146"/>
        <end position="194"/>
    </location>
</feature>
<feature type="compositionally biased region" description="Acidic residues" evidence="1">
    <location>
        <begin position="161"/>
        <end position="177"/>
    </location>
</feature>
<dbReference type="Proteomes" id="UP001241169">
    <property type="component" value="Unassembled WGS sequence"/>
</dbReference>
<dbReference type="RefSeq" id="XP_060343402.1">
    <property type="nucleotide sequence ID" value="XM_060497934.1"/>
</dbReference>
<protein>
    <submittedName>
        <fullName evidence="3">Uncharacterized protein</fullName>
    </submittedName>
</protein>
<keyword evidence="2" id="KW-0812">Transmembrane</keyword>
<feature type="transmembrane region" description="Helical" evidence="2">
    <location>
        <begin position="29"/>
        <end position="51"/>
    </location>
</feature>
<evidence type="ECO:0000313" key="4">
    <source>
        <dbReference type="Proteomes" id="UP001241169"/>
    </source>
</evidence>
<comment type="caution">
    <text evidence="3">The sequence shown here is derived from an EMBL/GenBank/DDBJ whole genome shotgun (WGS) entry which is preliminary data.</text>
</comment>
<evidence type="ECO:0000313" key="3">
    <source>
        <dbReference type="EMBL" id="KAK1524734.1"/>
    </source>
</evidence>
<reference evidence="3 4" key="1">
    <citation type="submission" date="2016-10" db="EMBL/GenBank/DDBJ databases">
        <title>The genome sequence of Colletotrichum fioriniae PJ7.</title>
        <authorList>
            <person name="Baroncelli R."/>
        </authorList>
    </citation>
    <scope>NUCLEOTIDE SEQUENCE [LARGE SCALE GENOMIC DNA]</scope>
    <source>
        <strain evidence="3 4">IMI 384185</strain>
    </source>
</reference>
<organism evidence="3 4">
    <name type="scientific">Colletotrichum paranaense</name>
    <dbReference type="NCBI Taxonomy" id="1914294"/>
    <lineage>
        <taxon>Eukaryota</taxon>
        <taxon>Fungi</taxon>
        <taxon>Dikarya</taxon>
        <taxon>Ascomycota</taxon>
        <taxon>Pezizomycotina</taxon>
        <taxon>Sordariomycetes</taxon>
        <taxon>Hypocreomycetidae</taxon>
        <taxon>Glomerellales</taxon>
        <taxon>Glomerellaceae</taxon>
        <taxon>Colletotrichum</taxon>
        <taxon>Colletotrichum acutatum species complex</taxon>
    </lineage>
</organism>
<keyword evidence="4" id="KW-1185">Reference proteome</keyword>
<evidence type="ECO:0000256" key="1">
    <source>
        <dbReference type="SAM" id="MobiDB-lite"/>
    </source>
</evidence>
<proteinExistence type="predicted"/>
<dbReference type="GeneID" id="85381833"/>
<dbReference type="EMBL" id="MOPA01000013">
    <property type="protein sequence ID" value="KAK1524734.1"/>
    <property type="molecule type" value="Genomic_DNA"/>
</dbReference>
<gene>
    <name evidence="3" type="ORF">CPAR01_13682</name>
</gene>
<keyword evidence="2" id="KW-0472">Membrane</keyword>
<evidence type="ECO:0000256" key="2">
    <source>
        <dbReference type="SAM" id="Phobius"/>
    </source>
</evidence>